<dbReference type="GO" id="GO:0016491">
    <property type="term" value="F:oxidoreductase activity"/>
    <property type="evidence" value="ECO:0007669"/>
    <property type="project" value="UniProtKB-KW"/>
</dbReference>
<dbReference type="EMBL" id="JAAQPF010000193">
    <property type="protein sequence ID" value="KAF5711437.1"/>
    <property type="molecule type" value="Genomic_DNA"/>
</dbReference>
<dbReference type="InterPro" id="IPR052178">
    <property type="entry name" value="Sec_Metab_Biosynth_SDR"/>
</dbReference>
<evidence type="ECO:0000259" key="6">
    <source>
        <dbReference type="PROSITE" id="PS50213"/>
    </source>
</evidence>
<proteinExistence type="inferred from homology"/>
<dbReference type="CDD" id="cd05233">
    <property type="entry name" value="SDR_c"/>
    <property type="match status" value="1"/>
</dbReference>
<dbReference type="Proteomes" id="UP000532311">
    <property type="component" value="Unassembled WGS sequence"/>
</dbReference>
<protein>
    <submittedName>
        <fullName evidence="7">Transforming growth factor-beta-induced ig-h3</fullName>
    </submittedName>
</protein>
<keyword evidence="8" id="KW-1185">Reference proteome</keyword>
<name>A0A8H5YHD7_9HYPO</name>
<feature type="signal peptide" evidence="5">
    <location>
        <begin position="1"/>
        <end position="20"/>
    </location>
</feature>
<evidence type="ECO:0000313" key="8">
    <source>
        <dbReference type="Proteomes" id="UP000532311"/>
    </source>
</evidence>
<dbReference type="Pfam" id="PF02469">
    <property type="entry name" value="Fasciclin"/>
    <property type="match status" value="2"/>
</dbReference>
<dbReference type="PANTHER" id="PTHR43618">
    <property type="entry name" value="7-ALPHA-HYDROXYSTEROID DEHYDROGENASE"/>
    <property type="match status" value="1"/>
</dbReference>
<dbReference type="InterPro" id="IPR000782">
    <property type="entry name" value="FAS1_domain"/>
</dbReference>
<evidence type="ECO:0000256" key="5">
    <source>
        <dbReference type="SAM" id="SignalP"/>
    </source>
</evidence>
<dbReference type="Gene3D" id="2.30.180.10">
    <property type="entry name" value="FAS1 domain"/>
    <property type="match status" value="2"/>
</dbReference>
<comment type="caution">
    <text evidence="7">The sequence shown here is derived from an EMBL/GenBank/DDBJ whole genome shotgun (WGS) entry which is preliminary data.</text>
</comment>
<dbReference type="InterPro" id="IPR002347">
    <property type="entry name" value="SDR_fam"/>
</dbReference>
<dbReference type="Gene3D" id="3.40.50.720">
    <property type="entry name" value="NAD(P)-binding Rossmann-like Domain"/>
    <property type="match status" value="1"/>
</dbReference>
<feature type="domain" description="FAS1" evidence="6">
    <location>
        <begin position="208"/>
        <end position="335"/>
    </location>
</feature>
<dbReference type="SMART" id="SM00554">
    <property type="entry name" value="FAS1"/>
    <property type="match status" value="1"/>
</dbReference>
<evidence type="ECO:0000256" key="1">
    <source>
        <dbReference type="ARBA" id="ARBA00006484"/>
    </source>
</evidence>
<dbReference type="SUPFAM" id="SSF82153">
    <property type="entry name" value="FAS1 domain"/>
    <property type="match status" value="2"/>
</dbReference>
<evidence type="ECO:0000256" key="3">
    <source>
        <dbReference type="ARBA" id="ARBA00023002"/>
    </source>
</evidence>
<accession>A0A8H5YHD7</accession>
<dbReference type="PROSITE" id="PS50213">
    <property type="entry name" value="FAS1"/>
    <property type="match status" value="2"/>
</dbReference>
<dbReference type="SUPFAM" id="SSF51735">
    <property type="entry name" value="NAD(P)-binding Rossmann-fold domains"/>
    <property type="match status" value="1"/>
</dbReference>
<dbReference type="InterPro" id="IPR036291">
    <property type="entry name" value="NAD(P)-bd_dom_sf"/>
</dbReference>
<organism evidence="7 8">
    <name type="scientific">Fusarium globosum</name>
    <dbReference type="NCBI Taxonomy" id="78864"/>
    <lineage>
        <taxon>Eukaryota</taxon>
        <taxon>Fungi</taxon>
        <taxon>Dikarya</taxon>
        <taxon>Ascomycota</taxon>
        <taxon>Pezizomycotina</taxon>
        <taxon>Sordariomycetes</taxon>
        <taxon>Hypocreomycetidae</taxon>
        <taxon>Hypocreales</taxon>
        <taxon>Nectriaceae</taxon>
        <taxon>Fusarium</taxon>
        <taxon>Fusarium fujikuroi species complex</taxon>
    </lineage>
</organism>
<dbReference type="AlphaFoldDB" id="A0A8H5YHD7"/>
<feature type="chain" id="PRO_5034426029" evidence="5">
    <location>
        <begin position="21"/>
        <end position="728"/>
    </location>
</feature>
<dbReference type="InterPro" id="IPR036378">
    <property type="entry name" value="FAS1_dom_sf"/>
</dbReference>
<dbReference type="PRINTS" id="PR00081">
    <property type="entry name" value="GDHRDH"/>
</dbReference>
<dbReference type="Pfam" id="PF00106">
    <property type="entry name" value="adh_short"/>
    <property type="match status" value="1"/>
</dbReference>
<keyword evidence="2" id="KW-0521">NADP</keyword>
<reference evidence="7 8" key="1">
    <citation type="submission" date="2020-05" db="EMBL/GenBank/DDBJ databases">
        <title>Identification and distribution of gene clusters putatively required for synthesis of sphingolipid metabolism inhibitors in phylogenetically diverse species of the filamentous fungus Fusarium.</title>
        <authorList>
            <person name="Kim H.-S."/>
            <person name="Busman M."/>
            <person name="Brown D.W."/>
            <person name="Divon H."/>
            <person name="Uhlig S."/>
            <person name="Proctor R.H."/>
        </authorList>
    </citation>
    <scope>NUCLEOTIDE SEQUENCE [LARGE SCALE GENOMIC DNA]</scope>
    <source>
        <strain evidence="7 8">NRRL 26131</strain>
    </source>
</reference>
<feature type="domain" description="FAS1" evidence="6">
    <location>
        <begin position="24"/>
        <end position="203"/>
    </location>
</feature>
<keyword evidence="5" id="KW-0732">Signal</keyword>
<dbReference type="PANTHER" id="PTHR43618:SF13">
    <property type="entry name" value="CHAIN DEHYDROGENASE, PUTATIVE (AFU_ORTHOLOGUE AFUA_1G17650)-RELATED"/>
    <property type="match status" value="1"/>
</dbReference>
<keyword evidence="3" id="KW-0560">Oxidoreductase</keyword>
<evidence type="ECO:0000256" key="2">
    <source>
        <dbReference type="ARBA" id="ARBA00022857"/>
    </source>
</evidence>
<feature type="compositionally biased region" description="Polar residues" evidence="4">
    <location>
        <begin position="370"/>
        <end position="379"/>
    </location>
</feature>
<comment type="similarity">
    <text evidence="1">Belongs to the short-chain dehydrogenases/reductases (SDR) family.</text>
</comment>
<feature type="region of interest" description="Disordered" evidence="4">
    <location>
        <begin position="339"/>
        <end position="381"/>
    </location>
</feature>
<evidence type="ECO:0000256" key="4">
    <source>
        <dbReference type="SAM" id="MobiDB-lite"/>
    </source>
</evidence>
<sequence length="728" mass="77333">MRSSFSIKAAGFALLSLANAQDVSENLAGAIADYNSLSLFRSLLGAAPQVLAETLSSQGSNVTILIPTDNAIKSYLKDSSISDVTELNQTMLQVFFSYHSMAASLSSTDFSASRGLSVPTLLKSEEFNNRTAGPQIQSQFGNNADGQVVFASRVQKGKRADGDISGAVVNLRAGEEQNIKMTAVDGSWGEKNASRFQIVDKVLLPPLSCSQTVKAADDKRLTALNGALIKAGLWPALDASKNVTCLAPSTQAFKDAGSPDVELSKEDLGGALLAHTLNEVTYSNYLRDGQVIGTLNKTEVRVRIIDDDIFFNNAKVIEANVLTNNGLIHILDSVIQAGGKPSETSTGTSSAETASATSSGSTATSSATTVSPDNGNSVPNKHHVDSLTLGLDVFSGSAQIALVRFQNSEASEGSRTMLRLVDNCGETQGCRSRDEGPYPAVTKQYVLDVVNKKHFSSTDTVTRAETMSMSKVALVTAASSGLGAAIARMLAVDLGMNVVINFNSNESRAKELVSKLQAECQKKHAGSNISIQAIQADTCDKLQIKSLVDDAASRFGGRLDVVISNVGWTKMRQFSDIDDNVDEDDWDRCYVANVKSHLWLFHAAKRYLEESNKREAGVPVFVSTASLAGVIPSGSSVPYAVTKAAQIHLGKCLAKIAAPSIRVNTISPGILLTEWGLSFPADRLEIARNTNKLGRFATVEDVAEQVKAFVVSKSVTGQNGVIDAGFGL</sequence>
<gene>
    <name evidence="7" type="ORF">FGLOB1_5065</name>
</gene>
<evidence type="ECO:0000313" key="7">
    <source>
        <dbReference type="EMBL" id="KAF5711437.1"/>
    </source>
</evidence>
<feature type="compositionally biased region" description="Low complexity" evidence="4">
    <location>
        <begin position="342"/>
        <end position="369"/>
    </location>
</feature>